<dbReference type="EMBL" id="JACEIP010000012">
    <property type="protein sequence ID" value="MBA4543141.1"/>
    <property type="molecule type" value="Genomic_DNA"/>
</dbReference>
<dbReference type="Proteomes" id="UP000530514">
    <property type="component" value="Unassembled WGS sequence"/>
</dbReference>
<keyword evidence="2" id="KW-1185">Reference proteome</keyword>
<organism evidence="1 2">
    <name type="scientific">Thermoactinomyces daqus</name>
    <dbReference type="NCBI Taxonomy" id="1329516"/>
    <lineage>
        <taxon>Bacteria</taxon>
        <taxon>Bacillati</taxon>
        <taxon>Bacillota</taxon>
        <taxon>Bacilli</taxon>
        <taxon>Bacillales</taxon>
        <taxon>Thermoactinomycetaceae</taxon>
        <taxon>Thermoactinomyces</taxon>
    </lineage>
</organism>
<reference evidence="1 2" key="1">
    <citation type="submission" date="2020-07" db="EMBL/GenBank/DDBJ databases">
        <authorList>
            <person name="Feng H."/>
        </authorList>
    </citation>
    <scope>NUCLEOTIDE SEQUENCE [LARGE SCALE GENOMIC DNA]</scope>
    <source>
        <strain evidence="2">s-11</strain>
    </source>
</reference>
<evidence type="ECO:0000313" key="2">
    <source>
        <dbReference type="Proteomes" id="UP000530514"/>
    </source>
</evidence>
<dbReference type="RefSeq" id="WP_033101486.1">
    <property type="nucleotide sequence ID" value="NZ_JACEIP010000012.1"/>
</dbReference>
<protein>
    <submittedName>
        <fullName evidence="1">Uncharacterized protein</fullName>
    </submittedName>
</protein>
<comment type="caution">
    <text evidence="1">The sequence shown here is derived from an EMBL/GenBank/DDBJ whole genome shotgun (WGS) entry which is preliminary data.</text>
</comment>
<sequence>MDIPMSPDEVTKRIKHLKQQGVSLSKKKVKQMDPELMQSALYYYPSWDHAVTSSLNIKQ</sequence>
<evidence type="ECO:0000313" key="1">
    <source>
        <dbReference type="EMBL" id="MBA4543141.1"/>
    </source>
</evidence>
<dbReference type="OrthoDB" id="2626767at2"/>
<gene>
    <name evidence="1" type="ORF">H1164_09530</name>
</gene>
<dbReference type="AlphaFoldDB" id="A0A7W1XAN6"/>
<proteinExistence type="predicted"/>
<name>A0A7W1XAN6_9BACL</name>
<accession>A0A7W1XAN6</accession>